<evidence type="ECO:0000313" key="1">
    <source>
        <dbReference type="EMBL" id="EGH25038.1"/>
    </source>
</evidence>
<dbReference type="AlphaFoldDB" id="A0A656GMK3"/>
<dbReference type="EMBL" id="AEAG01001102">
    <property type="protein sequence ID" value="EGH25038.1"/>
    <property type="molecule type" value="Genomic_DNA"/>
</dbReference>
<comment type="caution">
    <text evidence="2">The sequence shown here is derived from an EMBL/GenBank/DDBJ whole genome shotgun (WGS) entry which is preliminary data.</text>
</comment>
<evidence type="ECO:0000313" key="2">
    <source>
        <dbReference type="EMBL" id="EGH27316.1"/>
    </source>
</evidence>
<gene>
    <name evidence="1" type="ORF">PSYMO_27726</name>
    <name evidence="2" type="ORF">PSYMO_39830</name>
</gene>
<dbReference type="EMBL" id="AEAG01003362">
    <property type="protein sequence ID" value="EGH27316.1"/>
    <property type="molecule type" value="Genomic_DNA"/>
</dbReference>
<protein>
    <submittedName>
        <fullName evidence="2">Uncharacterized protein</fullName>
    </submittedName>
</protein>
<reference evidence="2 3" key="1">
    <citation type="journal article" date="2011" name="PLoS Pathog.">
        <title>Dynamic evolution of pathogenicity revealed by sequencing and comparative genomics of 19 Pseudomonas syringae isolates.</title>
        <authorList>
            <person name="Baltrus D.A."/>
            <person name="Nishimura M.T."/>
            <person name="Romanchuk A."/>
            <person name="Chang J.H."/>
            <person name="Mukhtar M.S."/>
            <person name="Cherkis K."/>
            <person name="Roach J."/>
            <person name="Grant S.R."/>
            <person name="Jones C.D."/>
            <person name="Dangl J.L."/>
        </authorList>
    </citation>
    <scope>NUCLEOTIDE SEQUENCE [LARGE SCALE GENOMIC DNA]</scope>
    <source>
        <strain evidence="2 3">301020</strain>
    </source>
</reference>
<organism evidence="2 3">
    <name type="scientific">Pseudomonas amygdali pv. mori str. 301020</name>
    <dbReference type="NCBI Taxonomy" id="629261"/>
    <lineage>
        <taxon>Bacteria</taxon>
        <taxon>Pseudomonadati</taxon>
        <taxon>Pseudomonadota</taxon>
        <taxon>Gammaproteobacteria</taxon>
        <taxon>Pseudomonadales</taxon>
        <taxon>Pseudomonadaceae</taxon>
        <taxon>Pseudomonas</taxon>
        <taxon>Pseudomonas amygdali</taxon>
    </lineage>
</organism>
<name>A0A656GMK3_PSEA0</name>
<dbReference type="Proteomes" id="UP000003465">
    <property type="component" value="Unassembled WGS sequence"/>
</dbReference>
<proteinExistence type="predicted"/>
<evidence type="ECO:0000313" key="3">
    <source>
        <dbReference type="Proteomes" id="UP000003465"/>
    </source>
</evidence>
<accession>A0A656GMK3</accession>
<sequence length="118" mass="13245">MYCYQSSLLADRLTKPLPELVSEHRVVADSSHRHVRKMLKQDIPFDSRKSYGVVIHYISEHGANIIKISASHDQLLNDALCLLCLRRLPGFCGRSGALDTGRRCLQPFSGLPRQRAGS</sequence>